<evidence type="ECO:0000256" key="1">
    <source>
        <dbReference type="SAM" id="MobiDB-lite"/>
    </source>
</evidence>
<name>A0ABY1CMC5_MYXFU</name>
<feature type="compositionally biased region" description="Low complexity" evidence="1">
    <location>
        <begin position="209"/>
        <end position="220"/>
    </location>
</feature>
<dbReference type="Proteomes" id="UP000183760">
    <property type="component" value="Unassembled WGS sequence"/>
</dbReference>
<proteinExistence type="predicted"/>
<dbReference type="SUPFAM" id="SSF52777">
    <property type="entry name" value="CoA-dependent acyltransferases"/>
    <property type="match status" value="1"/>
</dbReference>
<accession>A0ABY1CMC5</accession>
<dbReference type="Pfam" id="PF00668">
    <property type="entry name" value="Condensation"/>
    <property type="match status" value="1"/>
</dbReference>
<dbReference type="InterPro" id="IPR023213">
    <property type="entry name" value="CAT-like_dom_sf"/>
</dbReference>
<reference evidence="3 4" key="1">
    <citation type="submission" date="2016-10" db="EMBL/GenBank/DDBJ databases">
        <authorList>
            <person name="Varghese N."/>
            <person name="Submissions S."/>
        </authorList>
    </citation>
    <scope>NUCLEOTIDE SEQUENCE [LARGE SCALE GENOMIC DNA]</scope>
    <source>
        <strain evidence="3 4">DSM 16525</strain>
    </source>
</reference>
<protein>
    <submittedName>
        <fullName evidence="3">Condensation domain-containing protein</fullName>
    </submittedName>
</protein>
<dbReference type="InterPro" id="IPR001242">
    <property type="entry name" value="Condensation_dom"/>
</dbReference>
<comment type="caution">
    <text evidence="3">The sequence shown here is derived from an EMBL/GenBank/DDBJ whole genome shotgun (WGS) entry which is preliminary data.</text>
</comment>
<organism evidence="3 4">
    <name type="scientific">Myxococcus fulvus</name>
    <dbReference type="NCBI Taxonomy" id="33"/>
    <lineage>
        <taxon>Bacteria</taxon>
        <taxon>Pseudomonadati</taxon>
        <taxon>Myxococcota</taxon>
        <taxon>Myxococcia</taxon>
        <taxon>Myxococcales</taxon>
        <taxon>Cystobacterineae</taxon>
        <taxon>Myxococcaceae</taxon>
        <taxon>Myxococcus</taxon>
    </lineage>
</organism>
<evidence type="ECO:0000259" key="2">
    <source>
        <dbReference type="Pfam" id="PF00668"/>
    </source>
</evidence>
<sequence length="249" mass="27067">MNGSVAPSAPEPPRRSEVRPMHVDLWRAFERPWPLDAASPCALPCVFRLSGLLDWRALRLALEALAHRHEAPRASLPVERGHVTPSIHTPGVFVLPTISLLDGTPCSEAREARLAESLRHEARRPVGLPGAPLVWATLFVLDAHEHVLRLGFHPSLLDAQPREVLLWELSELYAAYHRGGPAPALPPVESRPRPSANDVGRGPLGADLPAPTRRGPRGAPIAAEDVLAALGMTDAAHRGRTLEDLDQVR</sequence>
<feature type="domain" description="Condensation" evidence="2">
    <location>
        <begin position="39"/>
        <end position="186"/>
    </location>
</feature>
<dbReference type="Gene3D" id="3.30.559.10">
    <property type="entry name" value="Chloramphenicol acetyltransferase-like domain"/>
    <property type="match status" value="1"/>
</dbReference>
<evidence type="ECO:0000313" key="4">
    <source>
        <dbReference type="Proteomes" id="UP000183760"/>
    </source>
</evidence>
<gene>
    <name evidence="3" type="ORF">SAMN05443572_106450</name>
</gene>
<feature type="region of interest" description="Disordered" evidence="1">
    <location>
        <begin position="183"/>
        <end position="220"/>
    </location>
</feature>
<dbReference type="EMBL" id="FOIB01000006">
    <property type="protein sequence ID" value="SEU22806.1"/>
    <property type="molecule type" value="Genomic_DNA"/>
</dbReference>
<evidence type="ECO:0000313" key="3">
    <source>
        <dbReference type="EMBL" id="SEU22806.1"/>
    </source>
</evidence>
<keyword evidence="4" id="KW-1185">Reference proteome</keyword>